<keyword evidence="3" id="KW-0812">Transmembrane</keyword>
<comment type="caution">
    <text evidence="7">The sequence shown here is derived from an EMBL/GenBank/DDBJ whole genome shotgun (WGS) entry which is preliminary data.</text>
</comment>
<evidence type="ECO:0000256" key="5">
    <source>
        <dbReference type="ARBA" id="ARBA00023136"/>
    </source>
</evidence>
<accession>A0AA38LXK4</accession>
<dbReference type="GO" id="GO:0005739">
    <property type="term" value="C:mitochondrion"/>
    <property type="evidence" value="ECO:0007669"/>
    <property type="project" value="TreeGrafter"/>
</dbReference>
<gene>
    <name evidence="7" type="ORF">MKK02DRAFT_41749</name>
</gene>
<evidence type="ECO:0000256" key="6">
    <source>
        <dbReference type="RuleBase" id="RU363053"/>
    </source>
</evidence>
<dbReference type="AlphaFoldDB" id="A0AA38LXK4"/>
<keyword evidence="8" id="KW-1185">Reference proteome</keyword>
<proteinExistence type="inferred from homology"/>
<protein>
    <submittedName>
        <fullName evidence="7">Uncharacterized protein</fullName>
    </submittedName>
</protein>
<reference evidence="7" key="1">
    <citation type="journal article" date="2022" name="G3 (Bethesda)">
        <title>High quality genome of the basidiomycete yeast Dioszegia hungarica PDD-24b-2 isolated from cloud water.</title>
        <authorList>
            <person name="Jarrige D."/>
            <person name="Haridas S."/>
            <person name="Bleykasten-Grosshans C."/>
            <person name="Joly M."/>
            <person name="Nadalig T."/>
            <person name="Sancelme M."/>
            <person name="Vuilleumier S."/>
            <person name="Grigoriev I.V."/>
            <person name="Amato P."/>
            <person name="Bringel F."/>
        </authorList>
    </citation>
    <scope>NUCLEOTIDE SEQUENCE</scope>
    <source>
        <strain evidence="7">PDD-24b-2</strain>
    </source>
</reference>
<dbReference type="Proteomes" id="UP001164286">
    <property type="component" value="Unassembled WGS sequence"/>
</dbReference>
<evidence type="ECO:0000313" key="8">
    <source>
        <dbReference type="Proteomes" id="UP001164286"/>
    </source>
</evidence>
<evidence type="ECO:0000256" key="3">
    <source>
        <dbReference type="ARBA" id="ARBA00022692"/>
    </source>
</evidence>
<dbReference type="InterPro" id="IPR007248">
    <property type="entry name" value="Mpv17_PMP22"/>
</dbReference>
<dbReference type="RefSeq" id="XP_052948505.1">
    <property type="nucleotide sequence ID" value="XM_053091691.1"/>
</dbReference>
<keyword evidence="5" id="KW-0472">Membrane</keyword>
<evidence type="ECO:0000313" key="7">
    <source>
        <dbReference type="EMBL" id="KAI9638728.1"/>
    </source>
</evidence>
<evidence type="ECO:0000256" key="4">
    <source>
        <dbReference type="ARBA" id="ARBA00022989"/>
    </source>
</evidence>
<dbReference type="EMBL" id="JAKWFO010000002">
    <property type="protein sequence ID" value="KAI9638728.1"/>
    <property type="molecule type" value="Genomic_DNA"/>
</dbReference>
<comment type="similarity">
    <text evidence="2 6">Belongs to the peroxisomal membrane protein PXMP2/4 family.</text>
</comment>
<evidence type="ECO:0000256" key="2">
    <source>
        <dbReference type="ARBA" id="ARBA00006824"/>
    </source>
</evidence>
<sequence length="196" mass="21756">MSRVLLGRFAKFYNGEFDRRPTRTLIVTNGILNSVADLCAQASEQILYDATSGDPVPRYDPLRTLRFAAYGMALGPLIGKWMHLLETRIPMRMGKPGNGLQLFKRVLADQVIMAPAGMALFVAAMGTMEGKSVQQIKDKFSGMYFPGLIANWKVWPAIQTINFKLMPLAYRVPFQSTCGIAWTVFLSLLNKSSKGG</sequence>
<name>A0AA38LXK4_9TREE</name>
<dbReference type="PANTHER" id="PTHR11266">
    <property type="entry name" value="PEROXISOMAL MEMBRANE PROTEIN 2, PXMP2 MPV17"/>
    <property type="match status" value="1"/>
</dbReference>
<dbReference type="Pfam" id="PF04117">
    <property type="entry name" value="Mpv17_PMP22"/>
    <property type="match status" value="1"/>
</dbReference>
<dbReference type="GO" id="GO:0016020">
    <property type="term" value="C:membrane"/>
    <property type="evidence" value="ECO:0007669"/>
    <property type="project" value="UniProtKB-SubCell"/>
</dbReference>
<comment type="subcellular location">
    <subcellularLocation>
        <location evidence="1">Membrane</location>
        <topology evidence="1">Multi-pass membrane protein</topology>
    </subcellularLocation>
</comment>
<keyword evidence="4" id="KW-1133">Transmembrane helix</keyword>
<dbReference type="GeneID" id="77730896"/>
<organism evidence="7 8">
    <name type="scientific">Dioszegia hungarica</name>
    <dbReference type="NCBI Taxonomy" id="4972"/>
    <lineage>
        <taxon>Eukaryota</taxon>
        <taxon>Fungi</taxon>
        <taxon>Dikarya</taxon>
        <taxon>Basidiomycota</taxon>
        <taxon>Agaricomycotina</taxon>
        <taxon>Tremellomycetes</taxon>
        <taxon>Tremellales</taxon>
        <taxon>Bulleribasidiaceae</taxon>
        <taxon>Dioszegia</taxon>
    </lineage>
</organism>
<dbReference type="PANTHER" id="PTHR11266:SF50">
    <property type="entry name" value="VACUOLAR MEMBRANE PROTEIN YOR292C"/>
    <property type="match status" value="1"/>
</dbReference>
<evidence type="ECO:0000256" key="1">
    <source>
        <dbReference type="ARBA" id="ARBA00004141"/>
    </source>
</evidence>